<dbReference type="HOGENOM" id="CLU_2392338_0_0_1"/>
<sequence>TAHGPRYAVGSCSWIGFQCLTTIRQHLSKYLHVEGFSSYGHLLARGSTLINHLITDLVMRSNDSGRTHTRGGPTLGRLGHRDLDIGDFLGLIWT</sequence>
<name>U5D6W8_AMBTC</name>
<keyword evidence="2" id="KW-1185">Reference proteome</keyword>
<feature type="non-terminal residue" evidence="1">
    <location>
        <position position="1"/>
    </location>
</feature>
<reference evidence="2" key="1">
    <citation type="journal article" date="2013" name="Science">
        <title>The Amborella genome and the evolution of flowering plants.</title>
        <authorList>
            <consortium name="Amborella Genome Project"/>
        </authorList>
    </citation>
    <scope>NUCLEOTIDE SEQUENCE [LARGE SCALE GENOMIC DNA]</scope>
</reference>
<proteinExistence type="predicted"/>
<gene>
    <name evidence="1" type="ORF">AMTR_s00054p00206990</name>
</gene>
<dbReference type="AlphaFoldDB" id="U5D6W8"/>
<protein>
    <submittedName>
        <fullName evidence="1">Uncharacterized protein</fullName>
    </submittedName>
</protein>
<evidence type="ECO:0000313" key="2">
    <source>
        <dbReference type="Proteomes" id="UP000017836"/>
    </source>
</evidence>
<dbReference type="Proteomes" id="UP000017836">
    <property type="component" value="Unassembled WGS sequence"/>
</dbReference>
<evidence type="ECO:0000313" key="1">
    <source>
        <dbReference type="EMBL" id="ERN18199.1"/>
    </source>
</evidence>
<dbReference type="EMBL" id="KI392271">
    <property type="protein sequence ID" value="ERN18199.1"/>
    <property type="molecule type" value="Genomic_DNA"/>
</dbReference>
<organism evidence="1 2">
    <name type="scientific">Amborella trichopoda</name>
    <dbReference type="NCBI Taxonomy" id="13333"/>
    <lineage>
        <taxon>Eukaryota</taxon>
        <taxon>Viridiplantae</taxon>
        <taxon>Streptophyta</taxon>
        <taxon>Embryophyta</taxon>
        <taxon>Tracheophyta</taxon>
        <taxon>Spermatophyta</taxon>
        <taxon>Magnoliopsida</taxon>
        <taxon>Amborellales</taxon>
        <taxon>Amborellaceae</taxon>
        <taxon>Amborella</taxon>
    </lineage>
</organism>
<dbReference type="Gramene" id="ERN18199">
    <property type="protein sequence ID" value="ERN18199"/>
    <property type="gene ID" value="AMTR_s00054p00206990"/>
</dbReference>
<accession>U5D6W8</accession>